<dbReference type="PANTHER" id="PTHR11552:SF115">
    <property type="entry name" value="DEHYDROGENASE XPTC-RELATED"/>
    <property type="match status" value="1"/>
</dbReference>
<comment type="caution">
    <text evidence="3">The sequence shown here is derived from an EMBL/GenBank/DDBJ whole genome shotgun (WGS) entry which is preliminary data.</text>
</comment>
<comment type="similarity">
    <text evidence="1">Belongs to the GMC oxidoreductase family.</text>
</comment>
<dbReference type="PANTHER" id="PTHR11552">
    <property type="entry name" value="GLUCOSE-METHANOL-CHOLINE GMC OXIDOREDUCTASE"/>
    <property type="match status" value="1"/>
</dbReference>
<dbReference type="Proteomes" id="UP001521222">
    <property type="component" value="Unassembled WGS sequence"/>
</dbReference>
<organism evidence="3 4">
    <name type="scientific">Nothophoma quercina</name>
    <dbReference type="NCBI Taxonomy" id="749835"/>
    <lineage>
        <taxon>Eukaryota</taxon>
        <taxon>Fungi</taxon>
        <taxon>Dikarya</taxon>
        <taxon>Ascomycota</taxon>
        <taxon>Pezizomycotina</taxon>
        <taxon>Dothideomycetes</taxon>
        <taxon>Pleosporomycetidae</taxon>
        <taxon>Pleosporales</taxon>
        <taxon>Pleosporineae</taxon>
        <taxon>Didymellaceae</taxon>
        <taxon>Nothophoma</taxon>
    </lineage>
</organism>
<dbReference type="EMBL" id="JAKIXB020000007">
    <property type="protein sequence ID" value="KAL1607128.1"/>
    <property type="molecule type" value="Genomic_DNA"/>
</dbReference>
<evidence type="ECO:0000256" key="1">
    <source>
        <dbReference type="ARBA" id="ARBA00010790"/>
    </source>
</evidence>
<feature type="domain" description="Glucose-methanol-choline oxidoreductase N-terminal" evidence="2">
    <location>
        <begin position="270"/>
        <end position="284"/>
    </location>
</feature>
<dbReference type="PIRSF" id="PIRSF000137">
    <property type="entry name" value="Alcohol_oxidase"/>
    <property type="match status" value="1"/>
</dbReference>
<dbReference type="InterPro" id="IPR000172">
    <property type="entry name" value="GMC_OxRdtase_N"/>
</dbReference>
<dbReference type="PROSITE" id="PS00624">
    <property type="entry name" value="GMC_OXRED_2"/>
    <property type="match status" value="1"/>
</dbReference>
<dbReference type="InterPro" id="IPR036188">
    <property type="entry name" value="FAD/NAD-bd_sf"/>
</dbReference>
<evidence type="ECO:0000313" key="4">
    <source>
        <dbReference type="Proteomes" id="UP001521222"/>
    </source>
</evidence>
<reference evidence="3 4" key="1">
    <citation type="submission" date="2024-02" db="EMBL/GenBank/DDBJ databases">
        <title>De novo assembly and annotation of 12 fungi associated with fruit tree decline syndrome in Ontario, Canada.</title>
        <authorList>
            <person name="Sulman M."/>
            <person name="Ellouze W."/>
            <person name="Ilyukhin E."/>
        </authorList>
    </citation>
    <scope>NUCLEOTIDE SEQUENCE [LARGE SCALE GENOMIC DNA]</scope>
    <source>
        <strain evidence="3 4">M97-236</strain>
    </source>
</reference>
<proteinExistence type="inferred from homology"/>
<evidence type="ECO:0000313" key="3">
    <source>
        <dbReference type="EMBL" id="KAL1607128.1"/>
    </source>
</evidence>
<dbReference type="InterPro" id="IPR007867">
    <property type="entry name" value="GMC_OxRtase_C"/>
</dbReference>
<gene>
    <name evidence="3" type="ORF">SLS59_002832</name>
</gene>
<dbReference type="Gene3D" id="3.30.560.10">
    <property type="entry name" value="Glucose Oxidase, domain 3"/>
    <property type="match status" value="1"/>
</dbReference>
<dbReference type="Pfam" id="PF00732">
    <property type="entry name" value="GMC_oxred_N"/>
    <property type="match status" value="1"/>
</dbReference>
<dbReference type="SUPFAM" id="SSF51905">
    <property type="entry name" value="FAD/NAD(P)-binding domain"/>
    <property type="match status" value="1"/>
</dbReference>
<protein>
    <recommendedName>
        <fullName evidence="2">Glucose-methanol-choline oxidoreductase N-terminal domain-containing protein</fullName>
    </recommendedName>
</protein>
<dbReference type="SUPFAM" id="SSF54373">
    <property type="entry name" value="FAD-linked reductases, C-terminal domain"/>
    <property type="match status" value="1"/>
</dbReference>
<accession>A0ABR3RS78</accession>
<dbReference type="InterPro" id="IPR012132">
    <property type="entry name" value="GMC_OxRdtase"/>
</dbReference>
<sequence length="591" mass="64049">MRVWALTIVANSLWWRTDATNVKGIVVGGGTAGLAVASRVSVGLANSTVLVIEAGPDGRQEPGIYIPGRKGSTLGGKYDWNLTTIPQVNANNRTFAQNRGKVLGGSSALNLMSWDRTSIAELDAWEKLGNKGWNWRSLYPAMLKAETFLPSPEYGTEGVGSAGPIHTLISRIFPKHQASWIPTLNRLGLATNRDSLNGHPAGVSTQPNNVNLNYTRSYAPEYLKLAKKSLSLKLDTRVIKVNFREKTATGVTLEDGTFIGARKEVILSAGSFQTPGLLELSGVGNATLLKKLDIPVVKNLPAVGENLSDHIRIQSSYQLKPEYPSFDVLKNTTRAAFELAAYNAGQVSLYDYTASGYAYLPWDIVSNETAAKFRALVQGDTSLISAVDRVKKSYFSPPQSSTVPQLEVIFSDGYTGLKGYPAANSSLFGIGTFSLIGVVQHPLSKGSVHISSRNISDKPTIDPNYLSHSYDLEAAYNLAKFLRTIASTAPLKDVWTEEYEPGKAVQTDDDWRNFVLANTLSIYHPVGTAALLPERDGGVVDTKLRVYGVKGLRVVDASIIPLLPSAHIQTLVYGIAEKAAELIIADHVRMA</sequence>
<dbReference type="Gene3D" id="3.50.50.60">
    <property type="entry name" value="FAD/NAD(P)-binding domain"/>
    <property type="match status" value="1"/>
</dbReference>
<name>A0ABR3RS78_9PLEO</name>
<dbReference type="Pfam" id="PF05199">
    <property type="entry name" value="GMC_oxred_C"/>
    <property type="match status" value="1"/>
</dbReference>
<evidence type="ECO:0000259" key="2">
    <source>
        <dbReference type="PROSITE" id="PS00624"/>
    </source>
</evidence>
<keyword evidence="4" id="KW-1185">Reference proteome</keyword>